<name>A0A382X6S8_9ZZZZ</name>
<sequence>MDSLFRDIVKFYSSSKTSLITLRALIKAIKVLECEDDMFRDQIEEVCKTITN</sequence>
<reference evidence="1" key="1">
    <citation type="submission" date="2018-05" db="EMBL/GenBank/DDBJ databases">
        <authorList>
            <person name="Lanie J.A."/>
            <person name="Ng W.-L."/>
            <person name="Kazmierczak K.M."/>
            <person name="Andrzejewski T.M."/>
            <person name="Davidsen T.M."/>
            <person name="Wayne K.J."/>
            <person name="Tettelin H."/>
            <person name="Glass J.I."/>
            <person name="Rusch D."/>
            <person name="Podicherti R."/>
            <person name="Tsui H.-C.T."/>
            <person name="Winkler M.E."/>
        </authorList>
    </citation>
    <scope>NUCLEOTIDE SEQUENCE</scope>
</reference>
<proteinExistence type="predicted"/>
<organism evidence="1">
    <name type="scientific">marine metagenome</name>
    <dbReference type="NCBI Taxonomy" id="408172"/>
    <lineage>
        <taxon>unclassified sequences</taxon>
        <taxon>metagenomes</taxon>
        <taxon>ecological metagenomes</taxon>
    </lineage>
</organism>
<accession>A0A382X6S8</accession>
<evidence type="ECO:0000313" key="1">
    <source>
        <dbReference type="EMBL" id="SVD66305.1"/>
    </source>
</evidence>
<dbReference type="AlphaFoldDB" id="A0A382X6S8"/>
<feature type="non-terminal residue" evidence="1">
    <location>
        <position position="52"/>
    </location>
</feature>
<dbReference type="EMBL" id="UINC01165101">
    <property type="protein sequence ID" value="SVD66305.1"/>
    <property type="molecule type" value="Genomic_DNA"/>
</dbReference>
<gene>
    <name evidence="1" type="ORF">METZ01_LOCUS419159</name>
</gene>
<protein>
    <submittedName>
        <fullName evidence="1">Uncharacterized protein</fullName>
    </submittedName>
</protein>